<evidence type="ECO:0000313" key="2">
    <source>
        <dbReference type="Proteomes" id="UP001060215"/>
    </source>
</evidence>
<dbReference type="Proteomes" id="UP001060215">
    <property type="component" value="Chromosome 13"/>
</dbReference>
<reference evidence="1 2" key="1">
    <citation type="journal article" date="2022" name="Plant J.">
        <title>Chromosome-level genome of Camellia lanceoleosa provides a valuable resource for understanding genome evolution and self-incompatibility.</title>
        <authorList>
            <person name="Gong W."/>
            <person name="Xiao S."/>
            <person name="Wang L."/>
            <person name="Liao Z."/>
            <person name="Chang Y."/>
            <person name="Mo W."/>
            <person name="Hu G."/>
            <person name="Li W."/>
            <person name="Zhao G."/>
            <person name="Zhu H."/>
            <person name="Hu X."/>
            <person name="Ji K."/>
            <person name="Xiang X."/>
            <person name="Song Q."/>
            <person name="Yuan D."/>
            <person name="Jin S."/>
            <person name="Zhang L."/>
        </authorList>
    </citation>
    <scope>NUCLEOTIDE SEQUENCE [LARGE SCALE GENOMIC DNA]</scope>
    <source>
        <strain evidence="1">SQ_2022a</strain>
    </source>
</reference>
<name>A0ACC0FPT3_9ERIC</name>
<comment type="caution">
    <text evidence="1">The sequence shown here is derived from an EMBL/GenBank/DDBJ whole genome shotgun (WGS) entry which is preliminary data.</text>
</comment>
<organism evidence="1 2">
    <name type="scientific">Camellia lanceoleosa</name>
    <dbReference type="NCBI Taxonomy" id="1840588"/>
    <lineage>
        <taxon>Eukaryota</taxon>
        <taxon>Viridiplantae</taxon>
        <taxon>Streptophyta</taxon>
        <taxon>Embryophyta</taxon>
        <taxon>Tracheophyta</taxon>
        <taxon>Spermatophyta</taxon>
        <taxon>Magnoliopsida</taxon>
        <taxon>eudicotyledons</taxon>
        <taxon>Gunneridae</taxon>
        <taxon>Pentapetalae</taxon>
        <taxon>asterids</taxon>
        <taxon>Ericales</taxon>
        <taxon>Theaceae</taxon>
        <taxon>Camellia</taxon>
    </lineage>
</organism>
<evidence type="ECO:0000313" key="1">
    <source>
        <dbReference type="EMBL" id="KAI7990714.1"/>
    </source>
</evidence>
<proteinExistence type="predicted"/>
<dbReference type="EMBL" id="CM045770">
    <property type="protein sequence ID" value="KAI7990714.1"/>
    <property type="molecule type" value="Genomic_DNA"/>
</dbReference>
<sequence length="133" mass="13915">MAISSVCAATCLQLPSSNLSAINAKPKLSLLCLPSTALTLKPLKPSQQSTFKVFGAPEVLDSQETLDGFDSAALEVEGPEPPPGGHKMIVNPAGRCTVSASSDLGIAFLQMRTLISKIMSYILVYHVGIVSNA</sequence>
<accession>A0ACC0FPT3</accession>
<keyword evidence="2" id="KW-1185">Reference proteome</keyword>
<gene>
    <name evidence="1" type="ORF">LOK49_LG12G00293</name>
</gene>
<protein>
    <submittedName>
        <fullName evidence="1">Uncharacterized protein</fullName>
    </submittedName>
</protein>